<name>A0A8A3NZT7_9HELO</name>
<dbReference type="AlphaFoldDB" id="A0A8A3NZT7"/>
<accession>A0A8A3NZT7</accession>
<dbReference type="GO" id="GO:0008270">
    <property type="term" value="F:zinc ion binding"/>
    <property type="evidence" value="ECO:0007669"/>
    <property type="project" value="UniProtKB-KW"/>
</dbReference>
<sequence length="186" mass="19667">MSTKPSQSKSRREALARSATARGLSLSARDSSSEGPKPGYFIVRKSGEVVPLVAVDELPLGVDLVWVPRRGRGGFYRLVGLEEDEDGGGNMGGSGSDTAVSSPLLLPIRSSTSVVPASAQVKPQPPKSQSPGLLASIHAPTPSPSPANARFNPGLTAPRPGHQQAPQQACRHWCTHNRRCKWGENC</sequence>
<gene>
    <name evidence="4" type="ORF">DSL72_003483</name>
</gene>
<keyword evidence="1" id="KW-0479">Metal-binding</keyword>
<feature type="region of interest" description="Disordered" evidence="2">
    <location>
        <begin position="115"/>
        <end position="165"/>
    </location>
</feature>
<dbReference type="EMBL" id="CP063405">
    <property type="protein sequence ID" value="QSZ28974.1"/>
    <property type="molecule type" value="Genomic_DNA"/>
</dbReference>
<evidence type="ECO:0000259" key="3">
    <source>
        <dbReference type="PROSITE" id="PS50103"/>
    </source>
</evidence>
<keyword evidence="1" id="KW-0862">Zinc</keyword>
<evidence type="ECO:0000256" key="1">
    <source>
        <dbReference type="PROSITE-ProRule" id="PRU00723"/>
    </source>
</evidence>
<proteinExistence type="predicted"/>
<dbReference type="PROSITE" id="PS50103">
    <property type="entry name" value="ZF_C3H1"/>
    <property type="match status" value="1"/>
</dbReference>
<protein>
    <recommendedName>
        <fullName evidence="3">C3H1-type domain-containing protein</fullName>
    </recommendedName>
</protein>
<feature type="domain" description="C3H1-type" evidence="3">
    <location>
        <begin position="164"/>
        <end position="186"/>
    </location>
</feature>
<feature type="zinc finger region" description="C3H1-type" evidence="1">
    <location>
        <begin position="164"/>
        <end position="186"/>
    </location>
</feature>
<evidence type="ECO:0000313" key="5">
    <source>
        <dbReference type="Proteomes" id="UP000672032"/>
    </source>
</evidence>
<dbReference type="InterPro" id="IPR000571">
    <property type="entry name" value="Znf_CCCH"/>
</dbReference>
<reference evidence="4" key="1">
    <citation type="submission" date="2020-10" db="EMBL/GenBank/DDBJ databases">
        <title>Genome Sequence of Monilinia vaccinii-corymbosi Sheds Light on Mummy Berry Disease Infection of Blueberry and Mating Type.</title>
        <authorList>
            <person name="Yow A.G."/>
            <person name="Zhang Y."/>
            <person name="Bansal K."/>
            <person name="Eacker S.M."/>
            <person name="Sullivan S."/>
            <person name="Liachko I."/>
            <person name="Cubeta M.A."/>
            <person name="Rollins J.A."/>
            <person name="Ashrafi H."/>
        </authorList>
    </citation>
    <scope>NUCLEOTIDE SEQUENCE</scope>
    <source>
        <strain evidence="4">RL-1</strain>
    </source>
</reference>
<dbReference type="OrthoDB" id="411372at2759"/>
<feature type="region of interest" description="Disordered" evidence="2">
    <location>
        <begin position="1"/>
        <end position="39"/>
    </location>
</feature>
<keyword evidence="5" id="KW-1185">Reference proteome</keyword>
<dbReference type="Proteomes" id="UP000672032">
    <property type="component" value="Chromosome 1"/>
</dbReference>
<keyword evidence="1" id="KW-0863">Zinc-finger</keyword>
<evidence type="ECO:0000313" key="4">
    <source>
        <dbReference type="EMBL" id="QSZ28974.1"/>
    </source>
</evidence>
<organism evidence="4 5">
    <name type="scientific">Monilinia vaccinii-corymbosi</name>
    <dbReference type="NCBI Taxonomy" id="61207"/>
    <lineage>
        <taxon>Eukaryota</taxon>
        <taxon>Fungi</taxon>
        <taxon>Dikarya</taxon>
        <taxon>Ascomycota</taxon>
        <taxon>Pezizomycotina</taxon>
        <taxon>Leotiomycetes</taxon>
        <taxon>Helotiales</taxon>
        <taxon>Sclerotiniaceae</taxon>
        <taxon>Monilinia</taxon>
    </lineage>
</organism>
<evidence type="ECO:0000256" key="2">
    <source>
        <dbReference type="SAM" id="MobiDB-lite"/>
    </source>
</evidence>